<dbReference type="Proteomes" id="UP000245060">
    <property type="component" value="Unassembled WGS sequence"/>
</dbReference>
<evidence type="ECO:0000313" key="1">
    <source>
        <dbReference type="EMBL" id="GBG40386.1"/>
    </source>
</evidence>
<comment type="caution">
    <text evidence="2">The sequence shown here is derived from an EMBL/GenBank/DDBJ whole genome shotgun (WGS) entry which is preliminary data.</text>
</comment>
<reference evidence="3" key="2">
    <citation type="submission" date="2018-04" db="EMBL/GenBank/DDBJ databases">
        <title>Draft genome sequence of Mycobacterium montefiorense isolated from Japanese black salamander.</title>
        <authorList>
            <person name="Fukano H."/>
            <person name="Yoshida M."/>
            <person name="Shimizu A."/>
            <person name="Iwao H."/>
            <person name="Kurata O."/>
            <person name="Katayama Y."/>
            <person name="Omatsu T."/>
            <person name="Mizutani T."/>
            <person name="Wada S."/>
            <person name="Hoshino Y."/>
        </authorList>
    </citation>
    <scope>NUCLEOTIDE SEQUENCE [LARGE SCALE GENOMIC DNA]</scope>
    <source>
        <strain evidence="3">BS</strain>
    </source>
</reference>
<keyword evidence="3" id="KW-1185">Reference proteome</keyword>
<reference evidence="1" key="1">
    <citation type="journal article" date="2018" name="Genome Announc.">
        <title>Draft Genome Sequence of Mycobacterium montefiorense Isolated from Japanese Black Salamander (Hynobius nigrescens).</title>
        <authorList>
            <person name="Fukano H."/>
            <person name="Yoshida M."/>
            <person name="Shimizu A."/>
            <person name="Iwao H."/>
            <person name="Katayama Y."/>
            <person name="Omatsu T."/>
            <person name="Mizutani T."/>
            <person name="Kurata O."/>
            <person name="Wada S."/>
            <person name="Hoshino Y."/>
        </authorList>
    </citation>
    <scope>NUCLEOTIDE SEQUENCE</scope>
    <source>
        <strain evidence="1">BS</strain>
    </source>
</reference>
<evidence type="ECO:0000313" key="3">
    <source>
        <dbReference type="Proteomes" id="UP000245060"/>
    </source>
</evidence>
<accession>A0AA37PP84</accession>
<dbReference type="Proteomes" id="UP001139505">
    <property type="component" value="Unassembled WGS sequence"/>
</dbReference>
<dbReference type="EMBL" id="BFCH01000036">
    <property type="protein sequence ID" value="GBG40386.1"/>
    <property type="molecule type" value="Genomic_DNA"/>
</dbReference>
<protein>
    <submittedName>
        <fullName evidence="2">Uncharacterized protein</fullName>
    </submittedName>
</protein>
<sequence>MDCAGLDAYRAAAAGSRTSEITKSSNEFAIEYTSLPHSASAVASAGKAQSITTMLSAQPGAVIGAQPTCRSTTLGGAALGEYRDYGDGYRDTGVAAVMV</sequence>
<evidence type="ECO:0000313" key="4">
    <source>
        <dbReference type="Proteomes" id="UP001139505"/>
    </source>
</evidence>
<organism evidence="2 4">
    <name type="scientific">Mycobacterium montefiorense</name>
    <dbReference type="NCBI Taxonomy" id="154654"/>
    <lineage>
        <taxon>Bacteria</taxon>
        <taxon>Bacillati</taxon>
        <taxon>Actinomycetota</taxon>
        <taxon>Actinomycetes</taxon>
        <taxon>Mycobacteriales</taxon>
        <taxon>Mycobacteriaceae</taxon>
        <taxon>Mycobacterium</taxon>
        <taxon>Mycobacterium simiae complex</taxon>
    </lineage>
</organism>
<reference evidence="2" key="4">
    <citation type="submission" date="2022-04" db="EMBL/GenBank/DDBJ databases">
        <authorList>
            <person name="Komine T."/>
            <person name="Fukano H."/>
            <person name="Wada S."/>
        </authorList>
    </citation>
    <scope>NUCLEOTIDE SEQUENCE</scope>
    <source>
        <strain evidence="2">NJB18185</strain>
    </source>
</reference>
<reference evidence="2" key="3">
    <citation type="journal article" date="2022" name="Microbiol. Resour. Announc.">
        <title>Draft Genome Sequences of Eight Mycobacterium montefiorense Strains Isolated from Salamanders in Captivity.</title>
        <authorList>
            <person name="Komine T."/>
            <person name="Ihara H."/>
            <person name="Fukano H."/>
            <person name="Hoshino Y."/>
            <person name="Kurata O."/>
            <person name="Wada S."/>
        </authorList>
    </citation>
    <scope>NUCLEOTIDE SEQUENCE</scope>
    <source>
        <strain evidence="2">NJB18185</strain>
    </source>
</reference>
<name>A0AA37PP84_9MYCO</name>
<evidence type="ECO:0000313" key="2">
    <source>
        <dbReference type="EMBL" id="GKU73639.1"/>
    </source>
</evidence>
<dbReference type="AlphaFoldDB" id="A0AA37PP84"/>
<gene>
    <name evidence="1" type="ORF">MmonteBS_47580</name>
    <name evidence="2" type="ORF">NJB18185_34100</name>
</gene>
<dbReference type="EMBL" id="BQYH01000027">
    <property type="protein sequence ID" value="GKU73639.1"/>
    <property type="molecule type" value="Genomic_DNA"/>
</dbReference>
<proteinExistence type="predicted"/>